<proteinExistence type="predicted"/>
<protein>
    <submittedName>
        <fullName evidence="2">Uncharacterized protein</fullName>
    </submittedName>
</protein>
<feature type="compositionally biased region" description="Basic and acidic residues" evidence="1">
    <location>
        <begin position="46"/>
        <end position="58"/>
    </location>
</feature>
<accession>A0A6V7QM64</accession>
<organism evidence="2">
    <name type="scientific">Ananas comosus var. bracteatus</name>
    <name type="common">red pineapple</name>
    <dbReference type="NCBI Taxonomy" id="296719"/>
    <lineage>
        <taxon>Eukaryota</taxon>
        <taxon>Viridiplantae</taxon>
        <taxon>Streptophyta</taxon>
        <taxon>Embryophyta</taxon>
        <taxon>Tracheophyta</taxon>
        <taxon>Spermatophyta</taxon>
        <taxon>Magnoliopsida</taxon>
        <taxon>Liliopsida</taxon>
        <taxon>Poales</taxon>
        <taxon>Bromeliaceae</taxon>
        <taxon>Bromelioideae</taxon>
        <taxon>Ananas</taxon>
    </lineage>
</organism>
<reference evidence="2" key="1">
    <citation type="submission" date="2020-07" db="EMBL/GenBank/DDBJ databases">
        <authorList>
            <person name="Lin J."/>
        </authorList>
    </citation>
    <scope>NUCLEOTIDE SEQUENCE</scope>
</reference>
<evidence type="ECO:0000313" key="2">
    <source>
        <dbReference type="EMBL" id="CAD1843981.1"/>
    </source>
</evidence>
<evidence type="ECO:0000256" key="1">
    <source>
        <dbReference type="SAM" id="MobiDB-lite"/>
    </source>
</evidence>
<name>A0A6V7QM64_ANACO</name>
<gene>
    <name evidence="2" type="ORF">CB5_LOCUS27192</name>
</gene>
<dbReference type="EMBL" id="LR862137">
    <property type="protein sequence ID" value="CAD1843981.1"/>
    <property type="molecule type" value="Genomic_DNA"/>
</dbReference>
<dbReference type="AlphaFoldDB" id="A0A6V7QM64"/>
<feature type="region of interest" description="Disordered" evidence="1">
    <location>
        <begin position="46"/>
        <end position="79"/>
    </location>
</feature>
<sequence>MMMPTTRSKSVGVENAANLKEVETSATFGSSEEVVNHALIVERDAADVQERREGLDKGKGKRPAAEAPKASVDEATSNHQRLLGSSRRYQISFIILLNTMIFLTERCKKDMSLWAMMTTWKGCPRTFEEEGLMNTVNLK</sequence>